<comment type="caution">
    <text evidence="2">The sequence shown here is derived from an EMBL/GenBank/DDBJ whole genome shotgun (WGS) entry which is preliminary data.</text>
</comment>
<name>I5BY73_9BACT</name>
<dbReference type="STRING" id="1189621.A3SI_16075"/>
<protein>
    <submittedName>
        <fullName evidence="2">Plasmid stabilization system protein</fullName>
    </submittedName>
</protein>
<dbReference type="Proteomes" id="UP000005551">
    <property type="component" value="Unassembled WGS sequence"/>
</dbReference>
<dbReference type="Gene3D" id="3.30.2310.20">
    <property type="entry name" value="RelE-like"/>
    <property type="match status" value="1"/>
</dbReference>
<evidence type="ECO:0000313" key="3">
    <source>
        <dbReference type="Proteomes" id="UP000005551"/>
    </source>
</evidence>
<gene>
    <name evidence="2" type="ORF">A3SI_16075</name>
</gene>
<dbReference type="OrthoDB" id="1098070at2"/>
<dbReference type="EMBL" id="AJYA01000042">
    <property type="protein sequence ID" value="EIM74525.1"/>
    <property type="molecule type" value="Genomic_DNA"/>
</dbReference>
<evidence type="ECO:0000313" key="2">
    <source>
        <dbReference type="EMBL" id="EIM74525.1"/>
    </source>
</evidence>
<reference evidence="2 3" key="1">
    <citation type="submission" date="2012-05" db="EMBL/GenBank/DDBJ databases">
        <title>Genome sequence of Nitritalea halalkaliphila LW7.</title>
        <authorList>
            <person name="Jangir P.K."/>
            <person name="Singh A."/>
            <person name="Shivaji S."/>
            <person name="Sharma R."/>
        </authorList>
    </citation>
    <scope>NUCLEOTIDE SEQUENCE [LARGE SCALE GENOMIC DNA]</scope>
    <source>
        <strain evidence="2 3">LW7</strain>
    </source>
</reference>
<dbReference type="InterPro" id="IPR007712">
    <property type="entry name" value="RelE/ParE_toxin"/>
</dbReference>
<keyword evidence="3" id="KW-1185">Reference proteome</keyword>
<dbReference type="Pfam" id="PF05016">
    <property type="entry name" value="ParE_toxin"/>
    <property type="match status" value="1"/>
</dbReference>
<organism evidence="2 3">
    <name type="scientific">Nitritalea halalkaliphila LW7</name>
    <dbReference type="NCBI Taxonomy" id="1189621"/>
    <lineage>
        <taxon>Bacteria</taxon>
        <taxon>Pseudomonadati</taxon>
        <taxon>Bacteroidota</taxon>
        <taxon>Cytophagia</taxon>
        <taxon>Cytophagales</taxon>
        <taxon>Cyclobacteriaceae</taxon>
        <taxon>Nitritalea</taxon>
    </lineage>
</organism>
<sequence length="101" mass="12358">MVGRKREVRWTQRAVQDKLRIMEFWYLRNQSVSYSLKLERLFNKSLDLLAIHPEIGILFSQKPLIHFKTIRGYRLYYVFDEKTITLLTIWDTRRNPDKLKL</sequence>
<evidence type="ECO:0000256" key="1">
    <source>
        <dbReference type="ARBA" id="ARBA00022649"/>
    </source>
</evidence>
<accession>I5BY73</accession>
<dbReference type="InterPro" id="IPR035093">
    <property type="entry name" value="RelE/ParE_toxin_dom_sf"/>
</dbReference>
<dbReference type="AlphaFoldDB" id="I5BY73"/>
<keyword evidence="1" id="KW-1277">Toxin-antitoxin system</keyword>
<proteinExistence type="predicted"/>